<dbReference type="EMBL" id="JBITGY010000002">
    <property type="protein sequence ID" value="MFI6497392.1"/>
    <property type="molecule type" value="Genomic_DNA"/>
</dbReference>
<evidence type="ECO:0000256" key="4">
    <source>
        <dbReference type="ARBA" id="ARBA00011881"/>
    </source>
</evidence>
<comment type="caution">
    <text evidence="9">The sequence shown here is derived from an EMBL/GenBank/DDBJ whole genome shotgun (WGS) entry which is preliminary data.</text>
</comment>
<dbReference type="PROSITE" id="PS00768">
    <property type="entry name" value="TRANSTHYRETIN_1"/>
    <property type="match status" value="1"/>
</dbReference>
<dbReference type="RefSeq" id="WP_397080189.1">
    <property type="nucleotide sequence ID" value="NZ_JBITGY010000002.1"/>
</dbReference>
<comment type="catalytic activity">
    <reaction evidence="1 7">
        <text>5-hydroxyisourate + H2O = 5-hydroxy-2-oxo-4-ureido-2,5-dihydro-1H-imidazole-5-carboxylate + H(+)</text>
        <dbReference type="Rhea" id="RHEA:23736"/>
        <dbReference type="ChEBI" id="CHEBI:15377"/>
        <dbReference type="ChEBI" id="CHEBI:15378"/>
        <dbReference type="ChEBI" id="CHEBI:18072"/>
        <dbReference type="ChEBI" id="CHEBI:58639"/>
        <dbReference type="EC" id="3.5.2.17"/>
    </reaction>
</comment>
<keyword evidence="6 7" id="KW-0378">Hydrolase</keyword>
<evidence type="ECO:0000256" key="6">
    <source>
        <dbReference type="ARBA" id="ARBA00022801"/>
    </source>
</evidence>
<dbReference type="PANTHER" id="PTHR10395:SF7">
    <property type="entry name" value="5-HYDROXYISOURATE HYDROLASE"/>
    <property type="match status" value="1"/>
</dbReference>
<dbReference type="NCBIfam" id="TIGR02962">
    <property type="entry name" value="hdxy_isourate"/>
    <property type="match status" value="1"/>
</dbReference>
<dbReference type="CDD" id="cd05822">
    <property type="entry name" value="TLP_HIUase"/>
    <property type="match status" value="1"/>
</dbReference>
<dbReference type="Pfam" id="PF00576">
    <property type="entry name" value="Transthyretin"/>
    <property type="match status" value="1"/>
</dbReference>
<dbReference type="Gene3D" id="2.60.40.180">
    <property type="entry name" value="Transthyretin/hydroxyisourate hydrolase domain"/>
    <property type="match status" value="1"/>
</dbReference>
<evidence type="ECO:0000256" key="5">
    <source>
        <dbReference type="ARBA" id="ARBA00022631"/>
    </source>
</evidence>
<sequence>MSFSTHILNAATGRPAAGVAVRLERDGTVVARGRTDDDGRIKGWNPGRGVHRVVFDTGGLSTFYPEVVIAFTVDDPDQHYHVPLLLSPFAYSTYRGS</sequence>
<comment type="function">
    <text evidence="2">Catalyzes the hydrolysis of 5-hydroxyisourate (HIU) to 2-oxo-4-hydroxy-4-carboxy-5-ureidoimidazoline (OHCU).</text>
</comment>
<dbReference type="InterPro" id="IPR023416">
    <property type="entry name" value="Transthyretin/HIU_hydrolase_d"/>
</dbReference>
<name>A0ABW7YNA3_9ACTN</name>
<keyword evidence="10" id="KW-1185">Reference proteome</keyword>
<dbReference type="GO" id="GO:0033971">
    <property type="term" value="F:hydroxyisourate hydrolase activity"/>
    <property type="evidence" value="ECO:0007669"/>
    <property type="project" value="UniProtKB-EC"/>
</dbReference>
<dbReference type="InterPro" id="IPR023418">
    <property type="entry name" value="Thyroxine_BS"/>
</dbReference>
<evidence type="ECO:0000256" key="7">
    <source>
        <dbReference type="RuleBase" id="RU361270"/>
    </source>
</evidence>
<accession>A0ABW7YNA3</accession>
<evidence type="ECO:0000313" key="9">
    <source>
        <dbReference type="EMBL" id="MFI6497392.1"/>
    </source>
</evidence>
<dbReference type="SUPFAM" id="SSF49472">
    <property type="entry name" value="Transthyretin (synonym: prealbumin)"/>
    <property type="match status" value="1"/>
</dbReference>
<evidence type="ECO:0000256" key="1">
    <source>
        <dbReference type="ARBA" id="ARBA00001043"/>
    </source>
</evidence>
<evidence type="ECO:0000259" key="8">
    <source>
        <dbReference type="Pfam" id="PF00576"/>
    </source>
</evidence>
<dbReference type="EC" id="3.5.2.17" evidence="7"/>
<dbReference type="InterPro" id="IPR014306">
    <property type="entry name" value="Hydroxyisourate_hydrolase"/>
</dbReference>
<dbReference type="Proteomes" id="UP001612741">
    <property type="component" value="Unassembled WGS sequence"/>
</dbReference>
<keyword evidence="5 7" id="KW-0659">Purine metabolism</keyword>
<evidence type="ECO:0000313" key="10">
    <source>
        <dbReference type="Proteomes" id="UP001612741"/>
    </source>
</evidence>
<feature type="domain" description="Transthyretin/hydroxyisourate hydrolase" evidence="8">
    <location>
        <begin position="4"/>
        <end position="96"/>
    </location>
</feature>
<gene>
    <name evidence="9" type="primary">uraH</name>
    <name evidence="9" type="ORF">ACIBG2_08415</name>
</gene>
<reference evidence="9 10" key="1">
    <citation type="submission" date="2024-10" db="EMBL/GenBank/DDBJ databases">
        <title>The Natural Products Discovery Center: Release of the First 8490 Sequenced Strains for Exploring Actinobacteria Biosynthetic Diversity.</title>
        <authorList>
            <person name="Kalkreuter E."/>
            <person name="Kautsar S.A."/>
            <person name="Yang D."/>
            <person name="Bader C.D."/>
            <person name="Teijaro C.N."/>
            <person name="Fluegel L."/>
            <person name="Davis C.M."/>
            <person name="Simpson J.R."/>
            <person name="Lauterbach L."/>
            <person name="Steele A.D."/>
            <person name="Gui C."/>
            <person name="Meng S."/>
            <person name="Li G."/>
            <person name="Viehrig K."/>
            <person name="Ye F."/>
            <person name="Su P."/>
            <person name="Kiefer A.F."/>
            <person name="Nichols A."/>
            <person name="Cepeda A.J."/>
            <person name="Yan W."/>
            <person name="Fan B."/>
            <person name="Jiang Y."/>
            <person name="Adhikari A."/>
            <person name="Zheng C.-J."/>
            <person name="Schuster L."/>
            <person name="Cowan T.M."/>
            <person name="Smanski M.J."/>
            <person name="Chevrette M.G."/>
            <person name="De Carvalho L.P.S."/>
            <person name="Shen B."/>
        </authorList>
    </citation>
    <scope>NUCLEOTIDE SEQUENCE [LARGE SCALE GENOMIC DNA]</scope>
    <source>
        <strain evidence="9 10">NPDC050545</strain>
    </source>
</reference>
<evidence type="ECO:0000256" key="3">
    <source>
        <dbReference type="ARBA" id="ARBA00009850"/>
    </source>
</evidence>
<comment type="subunit">
    <text evidence="4 7">Homotetramer.</text>
</comment>
<protein>
    <recommendedName>
        <fullName evidence="7">5-hydroxyisourate hydrolase</fullName>
        <shortName evidence="7">HIU hydrolase</shortName>
        <shortName evidence="7">HIUHase</shortName>
        <ecNumber evidence="7">3.5.2.17</ecNumber>
    </recommendedName>
</protein>
<organism evidence="9 10">
    <name type="scientific">Nonomuraea typhae</name>
    <dbReference type="NCBI Taxonomy" id="2603600"/>
    <lineage>
        <taxon>Bacteria</taxon>
        <taxon>Bacillati</taxon>
        <taxon>Actinomycetota</taxon>
        <taxon>Actinomycetes</taxon>
        <taxon>Streptosporangiales</taxon>
        <taxon>Streptosporangiaceae</taxon>
        <taxon>Nonomuraea</taxon>
    </lineage>
</organism>
<evidence type="ECO:0000256" key="2">
    <source>
        <dbReference type="ARBA" id="ARBA00002704"/>
    </source>
</evidence>
<proteinExistence type="inferred from homology"/>
<comment type="similarity">
    <text evidence="3 7">Belongs to the transthyretin family. 5-hydroxyisourate hydrolase subfamily.</text>
</comment>
<dbReference type="InterPro" id="IPR036817">
    <property type="entry name" value="Transthyretin/HIU_hydrolase_sf"/>
</dbReference>
<dbReference type="PANTHER" id="PTHR10395">
    <property type="entry name" value="URICASE AND TRANSTHYRETIN-RELATED"/>
    <property type="match status" value="1"/>
</dbReference>